<gene>
    <name evidence="6" type="ORF">D9613_009858</name>
</gene>
<keyword evidence="2" id="KW-0547">Nucleotide-binding</keyword>
<dbReference type="SUPFAM" id="SSF52540">
    <property type="entry name" value="P-loop containing nucleoside triphosphate hydrolases"/>
    <property type="match status" value="2"/>
</dbReference>
<dbReference type="PROSITE" id="PS50893">
    <property type="entry name" value="ABC_TRANSPORTER_2"/>
    <property type="match status" value="2"/>
</dbReference>
<comment type="caution">
    <text evidence="6">The sequence shown here is derived from an EMBL/GenBank/DDBJ whole genome shotgun (WGS) entry which is preliminary data.</text>
</comment>
<keyword evidence="3" id="KW-0067">ATP-binding</keyword>
<dbReference type="InterPro" id="IPR032781">
    <property type="entry name" value="ABC_tran_Xtn"/>
</dbReference>
<keyword evidence="7" id="KW-1185">Reference proteome</keyword>
<evidence type="ECO:0000256" key="2">
    <source>
        <dbReference type="ARBA" id="ARBA00022741"/>
    </source>
</evidence>
<accession>A0A8H4QXT2</accession>
<protein>
    <recommendedName>
        <fullName evidence="5">ABC transporter domain-containing protein</fullName>
    </recommendedName>
</protein>
<dbReference type="Gene3D" id="3.40.50.300">
    <property type="entry name" value="P-loop containing nucleotide triphosphate hydrolases"/>
    <property type="match status" value="2"/>
</dbReference>
<feature type="region of interest" description="Disordered" evidence="4">
    <location>
        <begin position="706"/>
        <end position="730"/>
    </location>
</feature>
<dbReference type="CDD" id="cd03221">
    <property type="entry name" value="ABCF_EF-3"/>
    <property type="match status" value="1"/>
</dbReference>
<dbReference type="GO" id="GO:0016887">
    <property type="term" value="F:ATP hydrolysis activity"/>
    <property type="evidence" value="ECO:0007669"/>
    <property type="project" value="InterPro"/>
</dbReference>
<dbReference type="InterPro" id="IPR050611">
    <property type="entry name" value="ABCF"/>
</dbReference>
<feature type="domain" description="ABC transporter" evidence="5">
    <location>
        <begin position="94"/>
        <end position="411"/>
    </location>
</feature>
<evidence type="ECO:0000256" key="4">
    <source>
        <dbReference type="SAM" id="MobiDB-lite"/>
    </source>
</evidence>
<dbReference type="AlphaFoldDB" id="A0A8H4QXT2"/>
<dbReference type="SMART" id="SM00382">
    <property type="entry name" value="AAA"/>
    <property type="match status" value="2"/>
</dbReference>
<dbReference type="Proteomes" id="UP000521872">
    <property type="component" value="Unassembled WGS sequence"/>
</dbReference>
<dbReference type="PANTHER" id="PTHR19211">
    <property type="entry name" value="ATP-BINDING TRANSPORT PROTEIN-RELATED"/>
    <property type="match status" value="1"/>
</dbReference>
<dbReference type="PROSITE" id="PS00211">
    <property type="entry name" value="ABC_TRANSPORTER_1"/>
    <property type="match status" value="2"/>
</dbReference>
<evidence type="ECO:0000313" key="7">
    <source>
        <dbReference type="Proteomes" id="UP000521872"/>
    </source>
</evidence>
<dbReference type="InterPro" id="IPR003439">
    <property type="entry name" value="ABC_transporter-like_ATP-bd"/>
</dbReference>
<dbReference type="Pfam" id="PF00005">
    <property type="entry name" value="ABC_tran"/>
    <property type="match status" value="2"/>
</dbReference>
<dbReference type="GO" id="GO:0005524">
    <property type="term" value="F:ATP binding"/>
    <property type="evidence" value="ECO:0007669"/>
    <property type="project" value="UniProtKB-KW"/>
</dbReference>
<proteinExistence type="predicted"/>
<dbReference type="Pfam" id="PF12848">
    <property type="entry name" value="ABC_tran_Xtn"/>
    <property type="match status" value="1"/>
</dbReference>
<feature type="compositionally biased region" description="Polar residues" evidence="4">
    <location>
        <begin position="53"/>
        <end position="62"/>
    </location>
</feature>
<name>A0A8H4QXT2_9AGAR</name>
<feature type="region of interest" description="Disordered" evidence="4">
    <location>
        <begin position="32"/>
        <end position="69"/>
    </location>
</feature>
<evidence type="ECO:0000259" key="5">
    <source>
        <dbReference type="PROSITE" id="PS50893"/>
    </source>
</evidence>
<sequence>MEDSDVIHRTSMQTYTMDNSYIPALSKLALSTADGDESKKDIKTKSRLKSKKNTLSATTPASGSPAEPEISAYSQQSRFHRETFDASTTNEVDIDLKGVNISINNKELLVDAHLRLKPGVRYGMVGQNGVGKSVLMSVMGNNTLIGLPQNVRFLHIAQLEEFTAGRTILDEVLNADAERTRIIEEAKALEGYTSNDSDAALKKIIHNILLSRSQRSLTLAQKIATKRSGQRGHTARQALLTAEAEFASLSAQDPATFITDKIIADTMLEVFSSYEALDVEGDVARAKTILRGLGFSDSDLGKEGKDIGLVGELSGGWRMRVMLGKALFVKPDVLLLDEPTNHLDLPAILWLQNHLLNNDEGQTVVIVSHDRNFLSTVTDETIIFKDKKLTYHPGNYDDWERNSDEQRRRKERMLEIHEKKKKHILDTIQKNVQQARSTGDDKRLGQAASRKKKLERMGMERLEDGKRYKESYHGFRAEIVVEEAVRSAPIRLPPPEPVHFPGGSLLQLCEVSFRYKPSLPLVINNVSLDIGHRARIGFLGPNGCGKSTLMNILAGQLKPTNAKGEVRKGHQRLRIGYFSQHTVDQLDLGLSAIQLLMRNHPDVLITEGEARAHYSDTVGLSGNTVVLPLSALSGGQRNRVALGLITFARPHVLLLDEITNHLDMGSVETLVDELTAGGEDGKGWEGAVVVVSHDVWFLKRVVEGVGEDGDSEDEDDGSSGGGGSERPRGVLYTVTKTGSLAVWEKEVDAYVEKIQRMAAKRGLLGNRSVK</sequence>
<dbReference type="InterPro" id="IPR027417">
    <property type="entry name" value="P-loop_NTPase"/>
</dbReference>
<organism evidence="6 7">
    <name type="scientific">Agrocybe pediades</name>
    <dbReference type="NCBI Taxonomy" id="84607"/>
    <lineage>
        <taxon>Eukaryota</taxon>
        <taxon>Fungi</taxon>
        <taxon>Dikarya</taxon>
        <taxon>Basidiomycota</taxon>
        <taxon>Agaricomycotina</taxon>
        <taxon>Agaricomycetes</taxon>
        <taxon>Agaricomycetidae</taxon>
        <taxon>Agaricales</taxon>
        <taxon>Agaricineae</taxon>
        <taxon>Strophariaceae</taxon>
        <taxon>Agrocybe</taxon>
    </lineage>
</organism>
<feature type="domain" description="ABC transporter" evidence="5">
    <location>
        <begin position="506"/>
        <end position="735"/>
    </location>
</feature>
<dbReference type="InterPro" id="IPR003593">
    <property type="entry name" value="AAA+_ATPase"/>
</dbReference>
<keyword evidence="1" id="KW-0677">Repeat</keyword>
<dbReference type="PANTHER" id="PTHR19211:SF129">
    <property type="entry name" value="ABC TRANSPORTER ATP-BINDING PROTEIN"/>
    <property type="match status" value="1"/>
</dbReference>
<dbReference type="EMBL" id="JAACJL010000017">
    <property type="protein sequence ID" value="KAF4618681.1"/>
    <property type="molecule type" value="Genomic_DNA"/>
</dbReference>
<feature type="compositionally biased region" description="Acidic residues" evidence="4">
    <location>
        <begin position="706"/>
        <end position="717"/>
    </location>
</feature>
<dbReference type="InterPro" id="IPR017871">
    <property type="entry name" value="ABC_transporter-like_CS"/>
</dbReference>
<evidence type="ECO:0000256" key="3">
    <source>
        <dbReference type="ARBA" id="ARBA00022840"/>
    </source>
</evidence>
<evidence type="ECO:0000313" key="6">
    <source>
        <dbReference type="EMBL" id="KAF4618681.1"/>
    </source>
</evidence>
<reference evidence="6 7" key="1">
    <citation type="submission" date="2019-12" db="EMBL/GenBank/DDBJ databases">
        <authorList>
            <person name="Floudas D."/>
            <person name="Bentzer J."/>
            <person name="Ahren D."/>
            <person name="Johansson T."/>
            <person name="Persson P."/>
            <person name="Tunlid A."/>
        </authorList>
    </citation>
    <scope>NUCLEOTIDE SEQUENCE [LARGE SCALE GENOMIC DNA]</scope>
    <source>
        <strain evidence="6 7">CBS 102.39</strain>
    </source>
</reference>
<evidence type="ECO:0000256" key="1">
    <source>
        <dbReference type="ARBA" id="ARBA00022737"/>
    </source>
</evidence>